<feature type="region of interest" description="Disordered" evidence="1">
    <location>
        <begin position="393"/>
        <end position="418"/>
    </location>
</feature>
<evidence type="ECO:0000313" key="4">
    <source>
        <dbReference type="Proteomes" id="UP001221411"/>
    </source>
</evidence>
<comment type="caution">
    <text evidence="3">The sequence shown here is derived from an EMBL/GenBank/DDBJ whole genome shotgun (WGS) entry which is preliminary data.</text>
</comment>
<evidence type="ECO:0000313" key="3">
    <source>
        <dbReference type="EMBL" id="MDC0744266.1"/>
    </source>
</evidence>
<keyword evidence="4" id="KW-1185">Reference proteome</keyword>
<reference evidence="3 4" key="1">
    <citation type="submission" date="2022-11" db="EMBL/GenBank/DDBJ databases">
        <title>Minimal conservation of predation-associated metabolite biosynthetic gene clusters underscores biosynthetic potential of Myxococcota including descriptions for ten novel species: Archangium lansinium sp. nov., Myxococcus landrumus sp. nov., Nannocystis bai.</title>
        <authorList>
            <person name="Ahearne A."/>
            <person name="Stevens C."/>
            <person name="Dowd S."/>
        </authorList>
    </citation>
    <scope>NUCLEOTIDE SEQUENCE [LARGE SCALE GENOMIC DNA]</scope>
    <source>
        <strain evidence="3 4">RJM3</strain>
    </source>
</reference>
<feature type="compositionally biased region" description="Low complexity" evidence="1">
    <location>
        <begin position="402"/>
        <end position="411"/>
    </location>
</feature>
<name>A0ABT5EU45_9BACT</name>
<dbReference type="Proteomes" id="UP001221411">
    <property type="component" value="Unassembled WGS sequence"/>
</dbReference>
<dbReference type="PROSITE" id="PS51257">
    <property type="entry name" value="PROKAR_LIPOPROTEIN"/>
    <property type="match status" value="1"/>
</dbReference>
<feature type="signal peptide" evidence="2">
    <location>
        <begin position="1"/>
        <end position="20"/>
    </location>
</feature>
<evidence type="ECO:0000256" key="2">
    <source>
        <dbReference type="SAM" id="SignalP"/>
    </source>
</evidence>
<dbReference type="RefSeq" id="WP_271920604.1">
    <property type="nucleotide sequence ID" value="NZ_JAQNDO010000001.1"/>
</dbReference>
<keyword evidence="2" id="KW-0732">Signal</keyword>
<evidence type="ECO:0000256" key="1">
    <source>
        <dbReference type="SAM" id="MobiDB-lite"/>
    </source>
</evidence>
<feature type="region of interest" description="Disordered" evidence="1">
    <location>
        <begin position="23"/>
        <end position="129"/>
    </location>
</feature>
<proteinExistence type="predicted"/>
<dbReference type="EMBL" id="JAQNDO010000001">
    <property type="protein sequence ID" value="MDC0744266.1"/>
    <property type="molecule type" value="Genomic_DNA"/>
</dbReference>
<feature type="compositionally biased region" description="Basic and acidic residues" evidence="1">
    <location>
        <begin position="33"/>
        <end position="105"/>
    </location>
</feature>
<gene>
    <name evidence="3" type="ORF">POL67_23250</name>
</gene>
<evidence type="ECO:0008006" key="5">
    <source>
        <dbReference type="Google" id="ProtNLM"/>
    </source>
</evidence>
<sequence>MSRSLLGLPLAGLLAFSLVACESKDTPPVPAPEKVDEAKAKADALKPEAKAEPKAEAEAKPEEAPKPEEEAKAEAPKDEPKADEKAKSEPKEEAKAAAPKGDTKPAADVAAKTSVPDAPNGILPKGVADKLVPTGGRPVVRLLVAGGEPRSAASYALVKGTSKPLRMGMALEMAMSAAGMNLPPTKMPRMVMTFDFSTGDKKGNDWPIEGTLKDVAVESQGAGQDKIAEALRPQLEPIKGLGMRYFVDEKGRVHDVTMSMPKAVPQAAQQMMTGMTQSIESMMAPLPDEAVGAGAKWEVLGRLTANGADLLQVSTFTLKERKGDVLTLDVAVKQLAAKDTVTPPGMPPGASARLVAFKSQGSGTSVLDTTDVAPTGGSMTVKSAMTLEVQISAGGKTEKQNTSVDTSVTVSYSRPGAK</sequence>
<accession>A0ABT5EU45</accession>
<feature type="chain" id="PRO_5047176769" description="Lipoprotein" evidence="2">
    <location>
        <begin position="21"/>
        <end position="418"/>
    </location>
</feature>
<organism evidence="3 4">
    <name type="scientific">Polyangium mundeleinium</name>
    <dbReference type="NCBI Taxonomy" id="2995306"/>
    <lineage>
        <taxon>Bacteria</taxon>
        <taxon>Pseudomonadati</taxon>
        <taxon>Myxococcota</taxon>
        <taxon>Polyangia</taxon>
        <taxon>Polyangiales</taxon>
        <taxon>Polyangiaceae</taxon>
        <taxon>Polyangium</taxon>
    </lineage>
</organism>
<protein>
    <recommendedName>
        <fullName evidence="5">Lipoprotein</fullName>
    </recommendedName>
</protein>